<accession>A0A512B1T6</accession>
<comment type="caution">
    <text evidence="1">The sequence shown here is derived from an EMBL/GenBank/DDBJ whole genome shotgun (WGS) entry which is preliminary data.</text>
</comment>
<proteinExistence type="predicted"/>
<sequence length="104" mass="11647">MAADRTPQAIDTEATAQTRTMEKSLNFNEYEYIQIKKLNKQRLVDLYTAQAELTTDSSALASRLAQIEKTYDQSILKVLHTNVHTTYAQLRQTTNPAGTANGVL</sequence>
<organism evidence="1 2">
    <name type="scientific">Adhaeribacter aerolatus</name>
    <dbReference type="NCBI Taxonomy" id="670289"/>
    <lineage>
        <taxon>Bacteria</taxon>
        <taxon>Pseudomonadati</taxon>
        <taxon>Bacteroidota</taxon>
        <taxon>Cytophagia</taxon>
        <taxon>Cytophagales</taxon>
        <taxon>Hymenobacteraceae</taxon>
        <taxon>Adhaeribacter</taxon>
    </lineage>
</organism>
<name>A0A512B1T6_9BACT</name>
<evidence type="ECO:0000313" key="2">
    <source>
        <dbReference type="Proteomes" id="UP000321532"/>
    </source>
</evidence>
<protein>
    <submittedName>
        <fullName evidence="1">Uncharacterized protein</fullName>
    </submittedName>
</protein>
<evidence type="ECO:0000313" key="1">
    <source>
        <dbReference type="EMBL" id="GEO05938.1"/>
    </source>
</evidence>
<reference evidence="1 2" key="1">
    <citation type="submission" date="2019-07" db="EMBL/GenBank/DDBJ databases">
        <title>Whole genome shotgun sequence of Adhaeribacter aerolatus NBRC 106133.</title>
        <authorList>
            <person name="Hosoyama A."/>
            <person name="Uohara A."/>
            <person name="Ohji S."/>
            <person name="Ichikawa N."/>
        </authorList>
    </citation>
    <scope>NUCLEOTIDE SEQUENCE [LARGE SCALE GENOMIC DNA]</scope>
    <source>
        <strain evidence="1 2">NBRC 106133</strain>
    </source>
</reference>
<dbReference type="EMBL" id="BJYS01000029">
    <property type="protein sequence ID" value="GEO05938.1"/>
    <property type="molecule type" value="Genomic_DNA"/>
</dbReference>
<dbReference type="Proteomes" id="UP000321532">
    <property type="component" value="Unassembled WGS sequence"/>
</dbReference>
<dbReference type="AlphaFoldDB" id="A0A512B1T6"/>
<keyword evidence="2" id="KW-1185">Reference proteome</keyword>
<gene>
    <name evidence="1" type="ORF">AAE02nite_36020</name>
</gene>